<gene>
    <name evidence="2" type="ORF">MJ923_09790</name>
</gene>
<sequence length="128" mass="14036">MDRKFIITALAYAIIGMCLGIYMAKSGDHGHRVSHAHIMLAGFVVSFIYGLCHKLWLPGASGALVQAQFWLHQVGVLMMSLGLFLLYGQHIAVETIDPMLAISSLMLLLGMVLMLVLFIRAPATPRPD</sequence>
<evidence type="ECO:0000256" key="1">
    <source>
        <dbReference type="SAM" id="Phobius"/>
    </source>
</evidence>
<feature type="transmembrane region" description="Helical" evidence="1">
    <location>
        <begin position="69"/>
        <end position="87"/>
    </location>
</feature>
<feature type="transmembrane region" description="Helical" evidence="1">
    <location>
        <begin position="6"/>
        <end position="24"/>
    </location>
</feature>
<feature type="transmembrane region" description="Helical" evidence="1">
    <location>
        <begin position="36"/>
        <end position="57"/>
    </location>
</feature>
<keyword evidence="2" id="KW-0675">Receptor</keyword>
<proteinExistence type="predicted"/>
<dbReference type="EMBL" id="JAKUDL010000003">
    <property type="protein sequence ID" value="MCH4294591.1"/>
    <property type="molecule type" value="Genomic_DNA"/>
</dbReference>
<feature type="transmembrane region" description="Helical" evidence="1">
    <location>
        <begin position="99"/>
        <end position="119"/>
    </location>
</feature>
<evidence type="ECO:0000313" key="2">
    <source>
        <dbReference type="EMBL" id="MCH4294591.1"/>
    </source>
</evidence>
<reference evidence="2 3" key="1">
    <citation type="submission" date="2022-02" db="EMBL/GenBank/DDBJ databases">
        <title>The genome sequence of Shewanella sp. 3B26.</title>
        <authorList>
            <person name="Du J."/>
        </authorList>
    </citation>
    <scope>NUCLEOTIDE SEQUENCE [LARGE SCALE GENOMIC DNA]</scope>
    <source>
        <strain evidence="2 3">3B26</strain>
    </source>
</reference>
<dbReference type="Proteomes" id="UP001297581">
    <property type="component" value="Unassembled WGS sequence"/>
</dbReference>
<dbReference type="RefSeq" id="WP_240590923.1">
    <property type="nucleotide sequence ID" value="NZ_JAKUDL010000003.1"/>
</dbReference>
<keyword evidence="3" id="KW-1185">Reference proteome</keyword>
<comment type="caution">
    <text evidence="2">The sequence shown here is derived from an EMBL/GenBank/DDBJ whole genome shotgun (WGS) entry which is preliminary data.</text>
</comment>
<organism evidence="2 3">
    <name type="scientific">Shewanella zhuhaiensis</name>
    <dbReference type="NCBI Taxonomy" id="2919576"/>
    <lineage>
        <taxon>Bacteria</taxon>
        <taxon>Pseudomonadati</taxon>
        <taxon>Pseudomonadota</taxon>
        <taxon>Gammaproteobacteria</taxon>
        <taxon>Alteromonadales</taxon>
        <taxon>Shewanellaceae</taxon>
        <taxon>Shewanella</taxon>
    </lineage>
</organism>
<keyword evidence="1" id="KW-0812">Transmembrane</keyword>
<dbReference type="Gene3D" id="1.20.210.10">
    <property type="entry name" value="Cytochrome c oxidase-like, subunit I domain"/>
    <property type="match status" value="1"/>
</dbReference>
<accession>A0AAJ1F004</accession>
<keyword evidence="1" id="KW-1133">Transmembrane helix</keyword>
<evidence type="ECO:0000313" key="3">
    <source>
        <dbReference type="Proteomes" id="UP001297581"/>
    </source>
</evidence>
<dbReference type="AlphaFoldDB" id="A0AAJ1F004"/>
<name>A0AAJ1F004_9GAMM</name>
<protein>
    <submittedName>
        <fullName evidence="2">TonB-dependent receptor</fullName>
    </submittedName>
</protein>
<keyword evidence="1" id="KW-0472">Membrane</keyword>
<dbReference type="InterPro" id="IPR036927">
    <property type="entry name" value="Cyt_c_oxase-like_su1_sf"/>
</dbReference>